<comment type="caution">
    <text evidence="1">The sequence shown here is derived from an EMBL/GenBank/DDBJ whole genome shotgun (WGS) entry which is preliminary data.</text>
</comment>
<sequence length="77" mass="9113">MPNKGNRENNLERKISIARKIIFKQTQIDMILSKKIFETTSNSNNLEKESYLNKLISKDLQISKITLQRIWKKLYAT</sequence>
<reference evidence="1" key="1">
    <citation type="submission" date="2021-09" db="EMBL/GenBank/DDBJ databases">
        <authorList>
            <consortium name="AG Swart"/>
            <person name="Singh M."/>
            <person name="Singh A."/>
            <person name="Seah K."/>
            <person name="Emmerich C."/>
        </authorList>
    </citation>
    <scope>NUCLEOTIDE SEQUENCE</scope>
    <source>
        <strain evidence="1">ATCC30299</strain>
    </source>
</reference>
<dbReference type="Proteomes" id="UP001162131">
    <property type="component" value="Unassembled WGS sequence"/>
</dbReference>
<dbReference type="AlphaFoldDB" id="A0AAU9JI88"/>
<evidence type="ECO:0000313" key="1">
    <source>
        <dbReference type="EMBL" id="CAG9326982.1"/>
    </source>
</evidence>
<name>A0AAU9JI88_9CILI</name>
<accession>A0AAU9JI88</accession>
<keyword evidence="2" id="KW-1185">Reference proteome</keyword>
<gene>
    <name evidence="1" type="ORF">BSTOLATCC_MIC42241</name>
</gene>
<proteinExistence type="predicted"/>
<dbReference type="EMBL" id="CAJZBQ010000041">
    <property type="protein sequence ID" value="CAG9326982.1"/>
    <property type="molecule type" value="Genomic_DNA"/>
</dbReference>
<protein>
    <submittedName>
        <fullName evidence="1">Uncharacterized protein</fullName>
    </submittedName>
</protein>
<organism evidence="1 2">
    <name type="scientific">Blepharisma stoltei</name>
    <dbReference type="NCBI Taxonomy" id="1481888"/>
    <lineage>
        <taxon>Eukaryota</taxon>
        <taxon>Sar</taxon>
        <taxon>Alveolata</taxon>
        <taxon>Ciliophora</taxon>
        <taxon>Postciliodesmatophora</taxon>
        <taxon>Heterotrichea</taxon>
        <taxon>Heterotrichida</taxon>
        <taxon>Blepharismidae</taxon>
        <taxon>Blepharisma</taxon>
    </lineage>
</organism>
<evidence type="ECO:0000313" key="2">
    <source>
        <dbReference type="Proteomes" id="UP001162131"/>
    </source>
</evidence>